<keyword evidence="3" id="KW-1185">Reference proteome</keyword>
<organism evidence="2 3">
    <name type="scientific">Aspergillus glaucus CBS 516.65</name>
    <dbReference type="NCBI Taxonomy" id="1160497"/>
    <lineage>
        <taxon>Eukaryota</taxon>
        <taxon>Fungi</taxon>
        <taxon>Dikarya</taxon>
        <taxon>Ascomycota</taxon>
        <taxon>Pezizomycotina</taxon>
        <taxon>Eurotiomycetes</taxon>
        <taxon>Eurotiomycetidae</taxon>
        <taxon>Eurotiales</taxon>
        <taxon>Aspergillaceae</taxon>
        <taxon>Aspergillus</taxon>
        <taxon>Aspergillus subgen. Aspergillus</taxon>
    </lineage>
</organism>
<dbReference type="Proteomes" id="UP000184300">
    <property type="component" value="Unassembled WGS sequence"/>
</dbReference>
<dbReference type="AlphaFoldDB" id="A0A1L9VSX7"/>
<reference evidence="3" key="1">
    <citation type="journal article" date="2017" name="Genome Biol.">
        <title>Comparative genomics reveals high biological diversity and specific adaptations in the industrially and medically important fungal genus Aspergillus.</title>
        <authorList>
            <person name="de Vries R.P."/>
            <person name="Riley R."/>
            <person name="Wiebenga A."/>
            <person name="Aguilar-Osorio G."/>
            <person name="Amillis S."/>
            <person name="Uchima C.A."/>
            <person name="Anderluh G."/>
            <person name="Asadollahi M."/>
            <person name="Askin M."/>
            <person name="Barry K."/>
            <person name="Battaglia E."/>
            <person name="Bayram O."/>
            <person name="Benocci T."/>
            <person name="Braus-Stromeyer S.A."/>
            <person name="Caldana C."/>
            <person name="Canovas D."/>
            <person name="Cerqueira G.C."/>
            <person name="Chen F."/>
            <person name="Chen W."/>
            <person name="Choi C."/>
            <person name="Clum A."/>
            <person name="Dos Santos R.A."/>
            <person name="Damasio A.R."/>
            <person name="Diallinas G."/>
            <person name="Emri T."/>
            <person name="Fekete E."/>
            <person name="Flipphi M."/>
            <person name="Freyberg S."/>
            <person name="Gallo A."/>
            <person name="Gournas C."/>
            <person name="Habgood R."/>
            <person name="Hainaut M."/>
            <person name="Harispe M.L."/>
            <person name="Henrissat B."/>
            <person name="Hilden K.S."/>
            <person name="Hope R."/>
            <person name="Hossain A."/>
            <person name="Karabika E."/>
            <person name="Karaffa L."/>
            <person name="Karanyi Z."/>
            <person name="Krasevec N."/>
            <person name="Kuo A."/>
            <person name="Kusch H."/>
            <person name="LaButti K."/>
            <person name="Lagendijk E.L."/>
            <person name="Lapidus A."/>
            <person name="Levasseur A."/>
            <person name="Lindquist E."/>
            <person name="Lipzen A."/>
            <person name="Logrieco A.F."/>
            <person name="MacCabe A."/>
            <person name="Maekelae M.R."/>
            <person name="Malavazi I."/>
            <person name="Melin P."/>
            <person name="Meyer V."/>
            <person name="Mielnichuk N."/>
            <person name="Miskei M."/>
            <person name="Molnar A.P."/>
            <person name="Mule G."/>
            <person name="Ngan C.Y."/>
            <person name="Orejas M."/>
            <person name="Orosz E."/>
            <person name="Ouedraogo J.P."/>
            <person name="Overkamp K.M."/>
            <person name="Park H.-S."/>
            <person name="Perrone G."/>
            <person name="Piumi F."/>
            <person name="Punt P.J."/>
            <person name="Ram A.F."/>
            <person name="Ramon A."/>
            <person name="Rauscher S."/>
            <person name="Record E."/>
            <person name="Riano-Pachon D.M."/>
            <person name="Robert V."/>
            <person name="Roehrig J."/>
            <person name="Ruller R."/>
            <person name="Salamov A."/>
            <person name="Salih N.S."/>
            <person name="Samson R.A."/>
            <person name="Sandor E."/>
            <person name="Sanguinetti M."/>
            <person name="Schuetze T."/>
            <person name="Sepcic K."/>
            <person name="Shelest E."/>
            <person name="Sherlock G."/>
            <person name="Sophianopoulou V."/>
            <person name="Squina F.M."/>
            <person name="Sun H."/>
            <person name="Susca A."/>
            <person name="Todd R.B."/>
            <person name="Tsang A."/>
            <person name="Unkles S.E."/>
            <person name="van de Wiele N."/>
            <person name="van Rossen-Uffink D."/>
            <person name="Oliveira J.V."/>
            <person name="Vesth T.C."/>
            <person name="Visser J."/>
            <person name="Yu J.-H."/>
            <person name="Zhou M."/>
            <person name="Andersen M.R."/>
            <person name="Archer D.B."/>
            <person name="Baker S.E."/>
            <person name="Benoit I."/>
            <person name="Brakhage A.A."/>
            <person name="Braus G.H."/>
            <person name="Fischer R."/>
            <person name="Frisvad J.C."/>
            <person name="Goldman G.H."/>
            <person name="Houbraken J."/>
            <person name="Oakley B."/>
            <person name="Pocsi I."/>
            <person name="Scazzocchio C."/>
            <person name="Seiboth B."/>
            <person name="vanKuyk P.A."/>
            <person name="Wortman J."/>
            <person name="Dyer P.S."/>
            <person name="Grigoriev I.V."/>
        </authorList>
    </citation>
    <scope>NUCLEOTIDE SEQUENCE [LARGE SCALE GENOMIC DNA]</scope>
    <source>
        <strain evidence="3">CBS 516.65</strain>
    </source>
</reference>
<evidence type="ECO:0000256" key="1">
    <source>
        <dbReference type="SAM" id="MobiDB-lite"/>
    </source>
</evidence>
<proteinExistence type="predicted"/>
<dbReference type="EMBL" id="KV878891">
    <property type="protein sequence ID" value="OJJ87007.1"/>
    <property type="molecule type" value="Genomic_DNA"/>
</dbReference>
<sequence length="113" mass="12629">MCLRHDTTSEEFDILLPEKLHSQGTRNASKARKTRADDNGETWNWPDKRNRLLVLALGVKESVYKSIDLCGGEQLADSSKVSSILTKLLDCVPGTSFPDEAEDDHVDRFAPLN</sequence>
<dbReference type="GeneID" id="34460476"/>
<evidence type="ECO:0000313" key="2">
    <source>
        <dbReference type="EMBL" id="OJJ87007.1"/>
    </source>
</evidence>
<name>A0A1L9VSX7_ASPGL</name>
<protein>
    <submittedName>
        <fullName evidence="2">Uncharacterized protein</fullName>
    </submittedName>
</protein>
<dbReference type="RefSeq" id="XP_022403696.1">
    <property type="nucleotide sequence ID" value="XM_022544215.1"/>
</dbReference>
<accession>A0A1L9VSX7</accession>
<feature type="region of interest" description="Disordered" evidence="1">
    <location>
        <begin position="22"/>
        <end position="42"/>
    </location>
</feature>
<gene>
    <name evidence="2" type="ORF">ASPGLDRAFT_32744</name>
</gene>
<evidence type="ECO:0000313" key="3">
    <source>
        <dbReference type="Proteomes" id="UP000184300"/>
    </source>
</evidence>
<dbReference type="VEuPathDB" id="FungiDB:ASPGLDRAFT_32744"/>